<evidence type="ECO:0000313" key="4">
    <source>
        <dbReference type="Proteomes" id="UP001500604"/>
    </source>
</evidence>
<sequence length="178" mass="19182">MYRLIAKLAGSVLLLTLLAGCQSINSQTSGSNLISNSHFAASELVRKAGVALPPGASVIATSFVSIDSLESSSTLGRIVGEQVATGLADAGYRVIELKMRDRIFINAGAGEFMLSRELRHISNFHEAQAVAVGTYAVGTEYLYINTRLIDAGTNLVIASMDYRLPMNRDVRQLLRNSF</sequence>
<protein>
    <submittedName>
        <fullName evidence="3">FlgO family outer membrane protein</fullName>
    </submittedName>
</protein>
<keyword evidence="4" id="KW-1185">Reference proteome</keyword>
<gene>
    <name evidence="3" type="ORF">GCM10023116_05970</name>
</gene>
<keyword evidence="1" id="KW-0732">Signal</keyword>
<dbReference type="Proteomes" id="UP001500604">
    <property type="component" value="Unassembled WGS sequence"/>
</dbReference>
<dbReference type="RefSeq" id="WP_345193873.1">
    <property type="nucleotide sequence ID" value="NZ_BAABFL010000064.1"/>
</dbReference>
<feature type="chain" id="PRO_5045117447" evidence="1">
    <location>
        <begin position="20"/>
        <end position="178"/>
    </location>
</feature>
<reference evidence="4" key="1">
    <citation type="journal article" date="2019" name="Int. J. Syst. Evol. Microbiol.">
        <title>The Global Catalogue of Microorganisms (GCM) 10K type strain sequencing project: providing services to taxonomists for standard genome sequencing and annotation.</title>
        <authorList>
            <consortium name="The Broad Institute Genomics Platform"/>
            <consortium name="The Broad Institute Genome Sequencing Center for Infectious Disease"/>
            <person name="Wu L."/>
            <person name="Ma J."/>
        </authorList>
    </citation>
    <scope>NUCLEOTIDE SEQUENCE [LARGE SCALE GENOMIC DNA]</scope>
    <source>
        <strain evidence="4">JCM 17805</strain>
    </source>
</reference>
<dbReference type="EMBL" id="BAABFL010000064">
    <property type="protein sequence ID" value="GAA4648330.1"/>
    <property type="molecule type" value="Genomic_DNA"/>
</dbReference>
<feature type="signal peptide" evidence="1">
    <location>
        <begin position="1"/>
        <end position="19"/>
    </location>
</feature>
<accession>A0ABP8UWW2</accession>
<evidence type="ECO:0000259" key="2">
    <source>
        <dbReference type="Pfam" id="PF17680"/>
    </source>
</evidence>
<proteinExistence type="predicted"/>
<dbReference type="Pfam" id="PF17680">
    <property type="entry name" value="FlgO"/>
    <property type="match status" value="1"/>
</dbReference>
<feature type="domain" description="FlgO" evidence="2">
    <location>
        <begin position="40"/>
        <end position="168"/>
    </location>
</feature>
<organism evidence="3 4">
    <name type="scientific">Kistimonas scapharcae</name>
    <dbReference type="NCBI Taxonomy" id="1036133"/>
    <lineage>
        <taxon>Bacteria</taxon>
        <taxon>Pseudomonadati</taxon>
        <taxon>Pseudomonadota</taxon>
        <taxon>Gammaproteobacteria</taxon>
        <taxon>Oceanospirillales</taxon>
        <taxon>Endozoicomonadaceae</taxon>
        <taxon>Kistimonas</taxon>
    </lineage>
</organism>
<evidence type="ECO:0000256" key="1">
    <source>
        <dbReference type="SAM" id="SignalP"/>
    </source>
</evidence>
<comment type="caution">
    <text evidence="3">The sequence shown here is derived from an EMBL/GenBank/DDBJ whole genome shotgun (WGS) entry which is preliminary data.</text>
</comment>
<dbReference type="InterPro" id="IPR041215">
    <property type="entry name" value="FlgO_dom"/>
</dbReference>
<dbReference type="PROSITE" id="PS51257">
    <property type="entry name" value="PROKAR_LIPOPROTEIN"/>
    <property type="match status" value="1"/>
</dbReference>
<evidence type="ECO:0000313" key="3">
    <source>
        <dbReference type="EMBL" id="GAA4648330.1"/>
    </source>
</evidence>
<name>A0ABP8UWW2_9GAMM</name>